<dbReference type="AlphaFoldDB" id="A0A8X6QTV5"/>
<dbReference type="Proteomes" id="UP000887013">
    <property type="component" value="Unassembled WGS sequence"/>
</dbReference>
<keyword evidence="2" id="KW-1185">Reference proteome</keyword>
<sequence length="106" mass="12309">MNPRHNTTPKWTIIDVGERILSFQDSACVLPQIGGNVDWKGLNSNRQSMSCVVWVLFNNLEHMFIIYYGRLPYSRFVFEAGIIFFETLSPVLRSATFIHRTRKNIS</sequence>
<dbReference type="EMBL" id="BMAW01033526">
    <property type="protein sequence ID" value="GFU30654.1"/>
    <property type="molecule type" value="Genomic_DNA"/>
</dbReference>
<gene>
    <name evidence="1" type="ORF">NPIL_535681</name>
</gene>
<proteinExistence type="predicted"/>
<name>A0A8X6QTV5_NEPPI</name>
<comment type="caution">
    <text evidence="1">The sequence shown here is derived from an EMBL/GenBank/DDBJ whole genome shotgun (WGS) entry which is preliminary data.</text>
</comment>
<evidence type="ECO:0000313" key="2">
    <source>
        <dbReference type="Proteomes" id="UP000887013"/>
    </source>
</evidence>
<organism evidence="1 2">
    <name type="scientific">Nephila pilipes</name>
    <name type="common">Giant wood spider</name>
    <name type="synonym">Nephila maculata</name>
    <dbReference type="NCBI Taxonomy" id="299642"/>
    <lineage>
        <taxon>Eukaryota</taxon>
        <taxon>Metazoa</taxon>
        <taxon>Ecdysozoa</taxon>
        <taxon>Arthropoda</taxon>
        <taxon>Chelicerata</taxon>
        <taxon>Arachnida</taxon>
        <taxon>Araneae</taxon>
        <taxon>Araneomorphae</taxon>
        <taxon>Entelegynae</taxon>
        <taxon>Araneoidea</taxon>
        <taxon>Nephilidae</taxon>
        <taxon>Nephila</taxon>
    </lineage>
</organism>
<evidence type="ECO:0000313" key="1">
    <source>
        <dbReference type="EMBL" id="GFU30654.1"/>
    </source>
</evidence>
<reference evidence="1" key="1">
    <citation type="submission" date="2020-08" db="EMBL/GenBank/DDBJ databases">
        <title>Multicomponent nature underlies the extraordinary mechanical properties of spider dragline silk.</title>
        <authorList>
            <person name="Kono N."/>
            <person name="Nakamura H."/>
            <person name="Mori M."/>
            <person name="Yoshida Y."/>
            <person name="Ohtoshi R."/>
            <person name="Malay A.D."/>
            <person name="Moran D.A.P."/>
            <person name="Tomita M."/>
            <person name="Numata K."/>
            <person name="Arakawa K."/>
        </authorList>
    </citation>
    <scope>NUCLEOTIDE SEQUENCE</scope>
</reference>
<protein>
    <submittedName>
        <fullName evidence="1">Uncharacterized protein</fullName>
    </submittedName>
</protein>
<accession>A0A8X6QTV5</accession>